<accession>A0A6I0GXI7</accession>
<sequence>MIKNAYVTIIFSPELSQMRLDELIGRRGMVVEDLSQNRETNYGGLVLLEETYMDEFLWFIPAKSISYE</sequence>
<proteinExistence type="predicted"/>
<dbReference type="AlphaFoldDB" id="A0A6I0GXI7"/>
<dbReference type="RefSeq" id="WP_151849366.1">
    <property type="nucleotide sequence ID" value="NZ_JBBNOG010000024.1"/>
</dbReference>
<evidence type="ECO:0000313" key="1">
    <source>
        <dbReference type="EMBL" id="KAB3854834.1"/>
    </source>
</evidence>
<evidence type="ECO:0000313" key="2">
    <source>
        <dbReference type="Proteomes" id="UP000441522"/>
    </source>
</evidence>
<reference evidence="1 2" key="1">
    <citation type="journal article" date="2019" name="Nat. Med.">
        <title>A library of human gut bacterial isolates paired with longitudinal multiomics data enables mechanistic microbiome research.</title>
        <authorList>
            <person name="Poyet M."/>
            <person name="Groussin M."/>
            <person name="Gibbons S.M."/>
            <person name="Avila-Pacheco J."/>
            <person name="Jiang X."/>
            <person name="Kearney S.M."/>
            <person name="Perrotta A.R."/>
            <person name="Berdy B."/>
            <person name="Zhao S."/>
            <person name="Lieberman T.D."/>
            <person name="Swanson P.K."/>
            <person name="Smith M."/>
            <person name="Roesemann S."/>
            <person name="Alexander J.E."/>
            <person name="Rich S.A."/>
            <person name="Livny J."/>
            <person name="Vlamakis H."/>
            <person name="Clish C."/>
            <person name="Bullock K."/>
            <person name="Deik A."/>
            <person name="Scott J."/>
            <person name="Pierce K.A."/>
            <person name="Xavier R.J."/>
            <person name="Alm E.J."/>
        </authorList>
    </citation>
    <scope>NUCLEOTIDE SEQUENCE [LARGE SCALE GENOMIC DNA]</scope>
    <source>
        <strain evidence="1 2">BIOML-A5</strain>
    </source>
</reference>
<comment type="caution">
    <text evidence="1">The sequence shown here is derived from an EMBL/GenBank/DDBJ whole genome shotgun (WGS) entry which is preliminary data.</text>
</comment>
<dbReference type="Proteomes" id="UP000441522">
    <property type="component" value="Unassembled WGS sequence"/>
</dbReference>
<dbReference type="EMBL" id="WCWW01000030">
    <property type="protein sequence ID" value="KAB3854834.1"/>
    <property type="molecule type" value="Genomic_DNA"/>
</dbReference>
<protein>
    <submittedName>
        <fullName evidence="1">Uncharacterized protein</fullName>
    </submittedName>
</protein>
<organism evidence="1 2">
    <name type="scientific">Phocaeicola vulgatus</name>
    <name type="common">Bacteroides vulgatus</name>
    <dbReference type="NCBI Taxonomy" id="821"/>
    <lineage>
        <taxon>Bacteria</taxon>
        <taxon>Pseudomonadati</taxon>
        <taxon>Bacteroidota</taxon>
        <taxon>Bacteroidia</taxon>
        <taxon>Bacteroidales</taxon>
        <taxon>Bacteroidaceae</taxon>
        <taxon>Phocaeicola</taxon>
    </lineage>
</organism>
<name>A0A6I0GXI7_PHOVU</name>
<gene>
    <name evidence="1" type="ORF">GAS29_13435</name>
</gene>